<feature type="region of interest" description="Disordered" evidence="1">
    <location>
        <begin position="501"/>
        <end position="521"/>
    </location>
</feature>
<feature type="region of interest" description="Disordered" evidence="1">
    <location>
        <begin position="752"/>
        <end position="807"/>
    </location>
</feature>
<dbReference type="InterPro" id="IPR001849">
    <property type="entry name" value="PH_domain"/>
</dbReference>
<feature type="compositionally biased region" description="Low complexity" evidence="1">
    <location>
        <begin position="505"/>
        <end position="521"/>
    </location>
</feature>
<name>A0A7R8WIX6_9CRUS</name>
<dbReference type="PROSITE" id="PS50003">
    <property type="entry name" value="PH_DOMAIN"/>
    <property type="match status" value="1"/>
</dbReference>
<accession>A0A7R8WIX6</accession>
<feature type="region of interest" description="Disordered" evidence="1">
    <location>
        <begin position="687"/>
        <end position="712"/>
    </location>
</feature>
<evidence type="ECO:0000313" key="2">
    <source>
        <dbReference type="EMBL" id="CAD7229802.1"/>
    </source>
</evidence>
<gene>
    <name evidence="2" type="ORF">CTOB1V02_LOCUS7668</name>
</gene>
<dbReference type="PANTHER" id="PTHR47113">
    <property type="entry name" value="LD09343P"/>
    <property type="match status" value="1"/>
</dbReference>
<dbReference type="EMBL" id="OB662290">
    <property type="protein sequence ID" value="CAD7229802.1"/>
    <property type="molecule type" value="Genomic_DNA"/>
</dbReference>
<dbReference type="SUPFAM" id="SSF50729">
    <property type="entry name" value="PH domain-like"/>
    <property type="match status" value="1"/>
</dbReference>
<dbReference type="InterPro" id="IPR057836">
    <property type="entry name" value="EF-hand_SWAP70_N"/>
</dbReference>
<dbReference type="Pfam" id="PF00169">
    <property type="entry name" value="PH"/>
    <property type="match status" value="1"/>
</dbReference>
<proteinExistence type="predicted"/>
<organism evidence="2">
    <name type="scientific">Cyprideis torosa</name>
    <dbReference type="NCBI Taxonomy" id="163714"/>
    <lineage>
        <taxon>Eukaryota</taxon>
        <taxon>Metazoa</taxon>
        <taxon>Ecdysozoa</taxon>
        <taxon>Arthropoda</taxon>
        <taxon>Crustacea</taxon>
        <taxon>Oligostraca</taxon>
        <taxon>Ostracoda</taxon>
        <taxon>Podocopa</taxon>
        <taxon>Podocopida</taxon>
        <taxon>Cytherocopina</taxon>
        <taxon>Cytheroidea</taxon>
        <taxon>Cytherideidae</taxon>
        <taxon>Cyprideis</taxon>
    </lineage>
</organism>
<feature type="compositionally biased region" description="Polar residues" evidence="1">
    <location>
        <begin position="790"/>
        <end position="807"/>
    </location>
</feature>
<dbReference type="InterPro" id="IPR011993">
    <property type="entry name" value="PH-like_dom_sf"/>
</dbReference>
<dbReference type="Pfam" id="PF25530">
    <property type="entry name" value="EF-hand_SWAP70_N"/>
    <property type="match status" value="1"/>
</dbReference>
<dbReference type="PANTHER" id="PTHR47113:SF1">
    <property type="entry name" value="LD09343P"/>
    <property type="match status" value="1"/>
</dbReference>
<dbReference type="Gene3D" id="2.30.29.30">
    <property type="entry name" value="Pleckstrin-homology domain (PH domain)/Phosphotyrosine-binding domain (PTB)"/>
    <property type="match status" value="1"/>
</dbReference>
<protein>
    <submittedName>
        <fullName evidence="2">Uncharacterized protein</fullName>
    </submittedName>
</protein>
<dbReference type="PROSITE" id="PS51221">
    <property type="entry name" value="TTL"/>
    <property type="match status" value="1"/>
</dbReference>
<dbReference type="InterPro" id="IPR053317">
    <property type="entry name" value="Tubulin_polyglutamylase"/>
</dbReference>
<evidence type="ECO:0000256" key="1">
    <source>
        <dbReference type="SAM" id="MobiDB-lite"/>
    </source>
</evidence>
<dbReference type="Pfam" id="PF03133">
    <property type="entry name" value="TTL"/>
    <property type="match status" value="1"/>
</dbReference>
<dbReference type="AlphaFoldDB" id="A0A7R8WIX6"/>
<dbReference type="InterPro" id="IPR004344">
    <property type="entry name" value="TTL/TTLL_fam"/>
</dbReference>
<dbReference type="SMART" id="SM00233">
    <property type="entry name" value="PH"/>
    <property type="match status" value="1"/>
</dbReference>
<reference evidence="2" key="1">
    <citation type="submission" date="2020-11" db="EMBL/GenBank/DDBJ databases">
        <authorList>
            <person name="Tran Van P."/>
        </authorList>
    </citation>
    <scope>NUCLEOTIDE SEQUENCE</scope>
</reference>
<feature type="compositionally biased region" description="Basic and acidic residues" evidence="1">
    <location>
        <begin position="752"/>
        <end position="761"/>
    </location>
</feature>
<sequence>MYDVPSFKHALNEQRLSYKEAFSAYVAANTGKDPRRLWQEVMSIIRTVVLAKESDMIESLAKFKTKRPHPFFELVRFDLILDDNLKPYLMEVNMSPNLYHYFPRNRLIYEHVLFSFLSLVGLGRHVGRYPPLGPVEEEAEMEASQEDMAVFPETCASPQCLVKTGAATRDMHSVCSLPQCEFCVPCLSGEEKSILRAAYLEHVNRKSARRIFPPPIRQTLPFLLAMSSLFSLVQSAVWHVFNFLDDQQAGRVQKSRLKVLAANLGTVLQRPNIERGLDDFRSTPNLSYPDFKYYLSVELFSGLLIEDAGKSRQLQNEVEDLCWIICKQSFLRRLKAVLPDQCVYQLFRVFCTLCQELPDEKTGLKMLLHVSELQLITSGFVSSFGKPFDLETFQLKTKEQEFFSMTETLRFLESHYASSVEDLAALKEAVQELFDTYSQDVLKKGFLCKKGELFPTFKEFWFVLCPFALRYYNGPDQKDCKGEIPLLGSCRVDSALDASQSHPLSSASMTSLTGGTSSSKGGQTKFILRVEDRTWEFQACDAKTKLQWLTALRTAFECSSTSTSHAQAQAAVRRREREIAKKKELEERERRRSQIDIMEKTKAELLAEKLAREAAEAEARHLQVEKEEGSKKVKELVELKTELERLLEEETQSRKDEEIVRNLQARVLREEWDKREELERLQEEQRKMLEEEREKRRDFERKQREKEKQLEEAERYLKFVEDERRRLDNELRGVRDRLDTHEHFKGILEAKMKARGAETKEGSGVSRAVSLIPSRRPENAAKRQDRRKSTTAAGETQPSETPPSSLN</sequence>
<dbReference type="OrthoDB" id="202825at2759"/>
<dbReference type="Gene3D" id="3.30.470.20">
    <property type="entry name" value="ATP-grasp fold, B domain"/>
    <property type="match status" value="1"/>
</dbReference>